<organism evidence="1 2">
    <name type="scientific">Anoxybacillus andreesenii</name>
    <dbReference type="NCBI Taxonomy" id="1325932"/>
    <lineage>
        <taxon>Bacteria</taxon>
        <taxon>Bacillati</taxon>
        <taxon>Bacillota</taxon>
        <taxon>Bacilli</taxon>
        <taxon>Bacillales</taxon>
        <taxon>Anoxybacillaceae</taxon>
        <taxon>Anoxybacillus</taxon>
    </lineage>
</organism>
<dbReference type="SUPFAM" id="SSF48371">
    <property type="entry name" value="ARM repeat"/>
    <property type="match status" value="1"/>
</dbReference>
<dbReference type="PANTHER" id="PTHR34070:SF1">
    <property type="entry name" value="DNA ALKYLATION REPAIR PROTEIN"/>
    <property type="match status" value="1"/>
</dbReference>
<gene>
    <name evidence="1" type="ORF">J2S07_000693</name>
</gene>
<evidence type="ECO:0000313" key="2">
    <source>
        <dbReference type="Proteomes" id="UP001231362"/>
    </source>
</evidence>
<comment type="caution">
    <text evidence="1">The sequence shown here is derived from an EMBL/GenBank/DDBJ whole genome shotgun (WGS) entry which is preliminary data.</text>
</comment>
<dbReference type="InterPro" id="IPR016024">
    <property type="entry name" value="ARM-type_fold"/>
</dbReference>
<dbReference type="Gene3D" id="1.20.1660.10">
    <property type="entry name" value="Hypothetical protein (EF3068)"/>
    <property type="match status" value="1"/>
</dbReference>
<proteinExistence type="predicted"/>
<dbReference type="Gene3D" id="1.25.40.290">
    <property type="entry name" value="ARM repeat domains"/>
    <property type="match status" value="1"/>
</dbReference>
<accession>A0ABT9V0C2</accession>
<name>A0ABT9V0C2_9BACL</name>
<dbReference type="Pfam" id="PF08713">
    <property type="entry name" value="DNA_alkylation"/>
    <property type="match status" value="1"/>
</dbReference>
<dbReference type="Proteomes" id="UP001231362">
    <property type="component" value="Unassembled WGS sequence"/>
</dbReference>
<dbReference type="CDD" id="cd07064">
    <property type="entry name" value="AlkD_like_1"/>
    <property type="match status" value="1"/>
</dbReference>
<dbReference type="InterPro" id="IPR014825">
    <property type="entry name" value="DNA_alkylation"/>
</dbReference>
<dbReference type="PANTHER" id="PTHR34070">
    <property type="entry name" value="ARMADILLO-TYPE FOLD"/>
    <property type="match status" value="1"/>
</dbReference>
<reference evidence="1 2" key="1">
    <citation type="submission" date="2023-07" db="EMBL/GenBank/DDBJ databases">
        <title>Genomic Encyclopedia of Type Strains, Phase IV (KMG-IV): sequencing the most valuable type-strain genomes for metagenomic binning, comparative biology and taxonomic classification.</title>
        <authorList>
            <person name="Goeker M."/>
        </authorList>
    </citation>
    <scope>NUCLEOTIDE SEQUENCE [LARGE SCALE GENOMIC DNA]</scope>
    <source>
        <strain evidence="1 2">DSM 23948</strain>
    </source>
</reference>
<evidence type="ECO:0000313" key="1">
    <source>
        <dbReference type="EMBL" id="MDQ0154389.1"/>
    </source>
</evidence>
<dbReference type="EMBL" id="JAUSTU010000002">
    <property type="protein sequence ID" value="MDQ0154389.1"/>
    <property type="molecule type" value="Genomic_DNA"/>
</dbReference>
<protein>
    <submittedName>
        <fullName evidence="1">3-methyladenine DNA glycosylase AlkD</fullName>
    </submittedName>
</protein>
<keyword evidence="2" id="KW-1185">Reference proteome</keyword>
<sequence length="220" mass="26299">MKNVDAVMELFEANRNEENAIPMQNYMRNQFPFLGIKTTERKELMKQFFQTSNILKQPFQSDFVKALWKKDEREYQYAALLYIEKIIKKLDKEDLPLLEELILTKSWWDTVDVLAPKPVGFIAAHHHEVIAERIDRWAVEENIWIRRSAILFQLKYKDKTNEDLLYRYIKMNADDKEFFIQKAIGWALREYSKTNPHSVKQFIETQALSNLSIREGSKYI</sequence>